<dbReference type="RefSeq" id="WP_104955895.1">
    <property type="nucleotide sequence ID" value="NZ_CP026377.1"/>
</dbReference>
<evidence type="ECO:0000313" key="3">
    <source>
        <dbReference type="Proteomes" id="UP000238365"/>
    </source>
</evidence>
<dbReference type="EMBL" id="CP026377">
    <property type="protein sequence ID" value="AUX91957.1"/>
    <property type="molecule type" value="Genomic_DNA"/>
</dbReference>
<sequence length="181" mass="21071">MKVNLLAWRQRALRRRLLRHGASGGMLLLVTLAALLLWRQSLAEEARQWRQRLTLWQAARQQAHQLAQRYAALQQQAQVLEQQTARRLLRRQQLSEWQTLMAQLEASVPDGLWLSTLTHQQRALRIEGLSQRPEAARLLHQRLRLLPFLQPWRPGGLQKNVDGLYRFTLAAGNADEVKNEK</sequence>
<evidence type="ECO:0008006" key="4">
    <source>
        <dbReference type="Google" id="ProtNLM"/>
    </source>
</evidence>
<dbReference type="KEGG" id="pgz:C2E15_01800"/>
<keyword evidence="3" id="KW-1185">Reference proteome</keyword>
<dbReference type="Proteomes" id="UP000238365">
    <property type="component" value="Chromosome"/>
</dbReference>
<keyword evidence="1" id="KW-0175">Coiled coil</keyword>
<feature type="coiled-coil region" evidence="1">
    <location>
        <begin position="56"/>
        <end position="83"/>
    </location>
</feature>
<dbReference type="InterPro" id="IPR007813">
    <property type="entry name" value="PilN"/>
</dbReference>
<dbReference type="AlphaFoldDB" id="A0A2L0IBS9"/>
<accession>A0A2L0IBS9</accession>
<evidence type="ECO:0000256" key="1">
    <source>
        <dbReference type="SAM" id="Coils"/>
    </source>
</evidence>
<evidence type="ECO:0000313" key="2">
    <source>
        <dbReference type="EMBL" id="AUX91957.1"/>
    </source>
</evidence>
<dbReference type="PANTHER" id="PTHR40278">
    <property type="entry name" value="DNA UTILIZATION PROTEIN HOFN"/>
    <property type="match status" value="1"/>
</dbReference>
<protein>
    <recommendedName>
        <fullName evidence="4">Fimbrial assembly protein</fullName>
    </recommendedName>
</protein>
<dbReference type="InterPro" id="IPR052534">
    <property type="entry name" value="Extracell_DNA_Util/SecSys_Comp"/>
</dbReference>
<name>A0A2L0IBS9_9GAMM</name>
<dbReference type="PANTHER" id="PTHR40278:SF1">
    <property type="entry name" value="DNA UTILIZATION PROTEIN HOFN"/>
    <property type="match status" value="1"/>
</dbReference>
<reference evidence="2 3" key="1">
    <citation type="submission" date="2018-01" db="EMBL/GenBank/DDBJ databases">
        <title>Complete and assembled Genome of Pantoea gaviniae DSM22758T.</title>
        <authorList>
            <person name="Stevens M.J.A."/>
            <person name="Zurfluh K."/>
            <person name="Stephan R."/>
        </authorList>
    </citation>
    <scope>NUCLEOTIDE SEQUENCE [LARGE SCALE GENOMIC DNA]</scope>
    <source>
        <strain evidence="2 3">DSM 22758</strain>
    </source>
</reference>
<gene>
    <name evidence="2" type="ORF">C2E15_01800</name>
</gene>
<proteinExistence type="predicted"/>
<dbReference type="Pfam" id="PF05137">
    <property type="entry name" value="PilN"/>
    <property type="match status" value="1"/>
</dbReference>
<organism evidence="2 3">
    <name type="scientific">Mixta gaviniae</name>
    <dbReference type="NCBI Taxonomy" id="665914"/>
    <lineage>
        <taxon>Bacteria</taxon>
        <taxon>Pseudomonadati</taxon>
        <taxon>Pseudomonadota</taxon>
        <taxon>Gammaproteobacteria</taxon>
        <taxon>Enterobacterales</taxon>
        <taxon>Erwiniaceae</taxon>
        <taxon>Mixta</taxon>
    </lineage>
</organism>